<feature type="compositionally biased region" description="Low complexity" evidence="11">
    <location>
        <begin position="1"/>
        <end position="18"/>
    </location>
</feature>
<dbReference type="PANTHER" id="PTHR21330:SF1">
    <property type="entry name" value="E3 SUMO-PROTEIN LIGASE NSE2"/>
    <property type="match status" value="1"/>
</dbReference>
<dbReference type="InterPro" id="IPR013083">
    <property type="entry name" value="Znf_RING/FYVE/PHD"/>
</dbReference>
<evidence type="ECO:0000313" key="14">
    <source>
        <dbReference type="Proteomes" id="UP000245771"/>
    </source>
</evidence>
<evidence type="ECO:0000256" key="2">
    <source>
        <dbReference type="ARBA" id="ARBA00004718"/>
    </source>
</evidence>
<comment type="subcellular location">
    <subcellularLocation>
        <location evidence="1">Nucleus</location>
    </subcellularLocation>
</comment>
<proteinExistence type="inferred from homology"/>
<accession>A0A316VLE4</accession>
<keyword evidence="7" id="KW-0833">Ubl conjugation pathway</keyword>
<feature type="compositionally biased region" description="Basic and acidic residues" evidence="11">
    <location>
        <begin position="40"/>
        <end position="49"/>
    </location>
</feature>
<dbReference type="GeneID" id="37023345"/>
<dbReference type="STRING" id="1280837.A0A316VLE4"/>
<evidence type="ECO:0000256" key="1">
    <source>
        <dbReference type="ARBA" id="ARBA00004123"/>
    </source>
</evidence>
<evidence type="ECO:0000256" key="6">
    <source>
        <dbReference type="ARBA" id="ARBA00022771"/>
    </source>
</evidence>
<dbReference type="AlphaFoldDB" id="A0A316VLE4"/>
<dbReference type="InterPro" id="IPR004181">
    <property type="entry name" value="Znf_MIZ"/>
</dbReference>
<evidence type="ECO:0000256" key="4">
    <source>
        <dbReference type="ARBA" id="ARBA00022679"/>
    </source>
</evidence>
<dbReference type="Pfam" id="PF11789">
    <property type="entry name" value="zf-Nse"/>
    <property type="match status" value="1"/>
</dbReference>
<dbReference type="Gene3D" id="3.30.40.10">
    <property type="entry name" value="Zinc/RING finger domain, C3HC4 (zinc finger)"/>
    <property type="match status" value="1"/>
</dbReference>
<dbReference type="UniPathway" id="UPA00886"/>
<dbReference type="CDD" id="cd16651">
    <property type="entry name" value="SPL-RING_NSE2"/>
    <property type="match status" value="1"/>
</dbReference>
<dbReference type="GO" id="GO:0030915">
    <property type="term" value="C:Smc5-Smc6 complex"/>
    <property type="evidence" value="ECO:0007669"/>
    <property type="project" value="InterPro"/>
</dbReference>
<gene>
    <name evidence="13" type="ORF">FA14DRAFT_187058</name>
</gene>
<evidence type="ECO:0000256" key="5">
    <source>
        <dbReference type="ARBA" id="ARBA00022723"/>
    </source>
</evidence>
<dbReference type="GO" id="GO:0008270">
    <property type="term" value="F:zinc ion binding"/>
    <property type="evidence" value="ECO:0007669"/>
    <property type="project" value="UniProtKB-KW"/>
</dbReference>
<dbReference type="OrthoDB" id="26899at2759"/>
<dbReference type="RefSeq" id="XP_025357203.1">
    <property type="nucleotide sequence ID" value="XM_025501564.1"/>
</dbReference>
<dbReference type="InParanoid" id="A0A316VLE4"/>
<evidence type="ECO:0000256" key="11">
    <source>
        <dbReference type="SAM" id="MobiDB-lite"/>
    </source>
</evidence>
<protein>
    <recommendedName>
        <fullName evidence="12">SP-RING-type domain-containing protein</fullName>
    </recommendedName>
</protein>
<sequence>MSSSSTSRRSGVHSSRGRPTGSTTVASEGGSSMQDGMDEDTPHTNGIDHVDAIGDIDEALHEFDQRSFPLSHSAADAGIKASIDTNWPPYDSMLKDIINTLSEVAEQRADAISERKGDESDAKLARYDELCRQFIALQEETEVRKASLQDLRDRLTRREEVKDAPELYQKQVDQAMAELNGKTQRQRYGQSKLYERHRSKVWTALHDDDDPMPPLADIIPAQADEVEEETDDIAMYGASKQQYKCPLTLRIMVNPMKSKLCSHAYEREAITDYLGNTTKECPAGCHTKMKKNNLYEDPDFTRECKNFSRRQERRLQRDRTQTQAVCLD</sequence>
<feature type="compositionally biased region" description="Polar residues" evidence="11">
    <location>
        <begin position="20"/>
        <end position="34"/>
    </location>
</feature>
<evidence type="ECO:0000256" key="7">
    <source>
        <dbReference type="ARBA" id="ARBA00022786"/>
    </source>
</evidence>
<name>A0A316VLE4_9BASI</name>
<organism evidence="13 14">
    <name type="scientific">Meira miltonrushii</name>
    <dbReference type="NCBI Taxonomy" id="1280837"/>
    <lineage>
        <taxon>Eukaryota</taxon>
        <taxon>Fungi</taxon>
        <taxon>Dikarya</taxon>
        <taxon>Basidiomycota</taxon>
        <taxon>Ustilaginomycotina</taxon>
        <taxon>Exobasidiomycetes</taxon>
        <taxon>Exobasidiales</taxon>
        <taxon>Brachybasidiaceae</taxon>
        <taxon>Meira</taxon>
    </lineage>
</organism>
<dbReference type="SUPFAM" id="SSF57850">
    <property type="entry name" value="RING/U-box"/>
    <property type="match status" value="1"/>
</dbReference>
<keyword evidence="8" id="KW-0862">Zinc</keyword>
<evidence type="ECO:0000256" key="8">
    <source>
        <dbReference type="ARBA" id="ARBA00022833"/>
    </source>
</evidence>
<keyword evidence="4" id="KW-0808">Transferase</keyword>
<dbReference type="GO" id="GO:0000724">
    <property type="term" value="P:double-strand break repair via homologous recombination"/>
    <property type="evidence" value="ECO:0007669"/>
    <property type="project" value="InterPro"/>
</dbReference>
<evidence type="ECO:0000256" key="10">
    <source>
        <dbReference type="PROSITE-ProRule" id="PRU00452"/>
    </source>
</evidence>
<feature type="region of interest" description="Disordered" evidence="11">
    <location>
        <begin position="1"/>
        <end position="49"/>
    </location>
</feature>
<dbReference type="EMBL" id="KZ819602">
    <property type="protein sequence ID" value="PWN36901.1"/>
    <property type="molecule type" value="Genomic_DNA"/>
</dbReference>
<reference evidence="13 14" key="1">
    <citation type="journal article" date="2018" name="Mol. Biol. Evol.">
        <title>Broad Genomic Sampling Reveals a Smut Pathogenic Ancestry of the Fungal Clade Ustilaginomycotina.</title>
        <authorList>
            <person name="Kijpornyongpan T."/>
            <person name="Mondo S.J."/>
            <person name="Barry K."/>
            <person name="Sandor L."/>
            <person name="Lee J."/>
            <person name="Lipzen A."/>
            <person name="Pangilinan J."/>
            <person name="LaButti K."/>
            <person name="Hainaut M."/>
            <person name="Henrissat B."/>
            <person name="Grigoriev I.V."/>
            <person name="Spatafora J.W."/>
            <person name="Aime M.C."/>
        </authorList>
    </citation>
    <scope>NUCLEOTIDE SEQUENCE [LARGE SCALE GENOMIC DNA]</scope>
    <source>
        <strain evidence="13 14">MCA 3882</strain>
    </source>
</reference>
<keyword evidence="9" id="KW-0539">Nucleus</keyword>
<dbReference type="FunCoup" id="A0A316VLE4">
    <property type="interactions" value="138"/>
</dbReference>
<dbReference type="GO" id="GO:0061665">
    <property type="term" value="F:SUMO ligase activity"/>
    <property type="evidence" value="ECO:0007669"/>
    <property type="project" value="TreeGrafter"/>
</dbReference>
<evidence type="ECO:0000313" key="13">
    <source>
        <dbReference type="EMBL" id="PWN36901.1"/>
    </source>
</evidence>
<dbReference type="PROSITE" id="PS51044">
    <property type="entry name" value="ZF_SP_RING"/>
    <property type="match status" value="1"/>
</dbReference>
<evidence type="ECO:0000256" key="9">
    <source>
        <dbReference type="ARBA" id="ARBA00023242"/>
    </source>
</evidence>
<evidence type="ECO:0000259" key="12">
    <source>
        <dbReference type="PROSITE" id="PS51044"/>
    </source>
</evidence>
<keyword evidence="6 10" id="KW-0863">Zinc-finger</keyword>
<keyword evidence="14" id="KW-1185">Reference proteome</keyword>
<feature type="domain" description="SP-RING-type" evidence="12">
    <location>
        <begin position="229"/>
        <end position="309"/>
    </location>
</feature>
<evidence type="ECO:0000256" key="3">
    <source>
        <dbReference type="ARBA" id="ARBA00008212"/>
    </source>
</evidence>
<dbReference type="GO" id="GO:0016925">
    <property type="term" value="P:protein sumoylation"/>
    <property type="evidence" value="ECO:0007669"/>
    <property type="project" value="UniProtKB-UniPathway"/>
</dbReference>
<comment type="pathway">
    <text evidence="2">Protein modification; protein sumoylation.</text>
</comment>
<keyword evidence="5" id="KW-0479">Metal-binding</keyword>
<dbReference type="Proteomes" id="UP000245771">
    <property type="component" value="Unassembled WGS sequence"/>
</dbReference>
<dbReference type="InterPro" id="IPR026846">
    <property type="entry name" value="Nse2(Mms21)"/>
</dbReference>
<dbReference type="PANTHER" id="PTHR21330">
    <property type="entry name" value="E3 SUMO-PROTEIN LIGASE NSE2"/>
    <property type="match status" value="1"/>
</dbReference>
<comment type="similarity">
    <text evidence="3">Belongs to the NSE2 family.</text>
</comment>
<dbReference type="GO" id="GO:0005634">
    <property type="term" value="C:nucleus"/>
    <property type="evidence" value="ECO:0007669"/>
    <property type="project" value="UniProtKB-SubCell"/>
</dbReference>